<dbReference type="PANTHER" id="PTHR21551">
    <property type="entry name" value="TOPOISOMERASE II-ASSOCIATED PROTEIN PAT1"/>
    <property type="match status" value="1"/>
</dbReference>
<keyword evidence="3" id="KW-1185">Reference proteome</keyword>
<feature type="region of interest" description="Disordered" evidence="1">
    <location>
        <begin position="440"/>
        <end position="459"/>
    </location>
</feature>
<evidence type="ECO:0000313" key="3">
    <source>
        <dbReference type="Proteomes" id="UP000593562"/>
    </source>
</evidence>
<dbReference type="Proteomes" id="UP000593562">
    <property type="component" value="Unassembled WGS sequence"/>
</dbReference>
<dbReference type="OrthoDB" id="74835at2759"/>
<dbReference type="InterPro" id="IPR039900">
    <property type="entry name" value="Pat1-like"/>
</dbReference>
<comment type="caution">
    <text evidence="2">The sequence shown here is derived from an EMBL/GenBank/DDBJ whole genome shotgun (WGS) entry which is preliminary data.</text>
</comment>
<evidence type="ECO:0000256" key="1">
    <source>
        <dbReference type="SAM" id="MobiDB-lite"/>
    </source>
</evidence>
<reference evidence="2 3" key="1">
    <citation type="journal article" date="2020" name="Nat. Commun.">
        <title>Genome of Tripterygium wilfordii and identification of cytochrome P450 involved in triptolide biosynthesis.</title>
        <authorList>
            <person name="Tu L."/>
            <person name="Su P."/>
            <person name="Zhang Z."/>
            <person name="Gao L."/>
            <person name="Wang J."/>
            <person name="Hu T."/>
            <person name="Zhou J."/>
            <person name="Zhang Y."/>
            <person name="Zhao Y."/>
            <person name="Liu Y."/>
            <person name="Song Y."/>
            <person name="Tong Y."/>
            <person name="Lu Y."/>
            <person name="Yang J."/>
            <person name="Xu C."/>
            <person name="Jia M."/>
            <person name="Peters R.J."/>
            <person name="Huang L."/>
            <person name="Gao W."/>
        </authorList>
    </citation>
    <scope>NUCLEOTIDE SEQUENCE [LARGE SCALE GENOMIC DNA]</scope>
    <source>
        <strain evidence="3">cv. XIE 37</strain>
        <tissue evidence="2">Leaf</tissue>
    </source>
</reference>
<dbReference type="GO" id="GO:0000290">
    <property type="term" value="P:deadenylation-dependent decapping of nuclear-transcribed mRNA"/>
    <property type="evidence" value="ECO:0007669"/>
    <property type="project" value="InterPro"/>
</dbReference>
<dbReference type="GO" id="GO:0000932">
    <property type="term" value="C:P-body"/>
    <property type="evidence" value="ECO:0007669"/>
    <property type="project" value="TreeGrafter"/>
</dbReference>
<dbReference type="PANTHER" id="PTHR21551:SF24">
    <property type="entry name" value="PROTEIN PAT1 HOMOLOG 2"/>
    <property type="match status" value="1"/>
</dbReference>
<proteinExistence type="predicted"/>
<evidence type="ECO:0000313" key="2">
    <source>
        <dbReference type="EMBL" id="KAF5748873.1"/>
    </source>
</evidence>
<gene>
    <name evidence="2" type="ORF">HS088_TW04G00834</name>
</gene>
<dbReference type="GO" id="GO:0003723">
    <property type="term" value="F:RNA binding"/>
    <property type="evidence" value="ECO:0007669"/>
    <property type="project" value="TreeGrafter"/>
</dbReference>
<feature type="compositionally biased region" description="Basic and acidic residues" evidence="1">
    <location>
        <begin position="440"/>
        <end position="457"/>
    </location>
</feature>
<feature type="compositionally biased region" description="Low complexity" evidence="1">
    <location>
        <begin position="103"/>
        <end position="112"/>
    </location>
</feature>
<dbReference type="AlphaFoldDB" id="A0A7J7DRG4"/>
<feature type="compositionally biased region" description="Basic residues" evidence="1">
    <location>
        <begin position="351"/>
        <end position="362"/>
    </location>
</feature>
<dbReference type="InParanoid" id="A0A7J7DRG4"/>
<name>A0A7J7DRG4_TRIWF</name>
<dbReference type="FunCoup" id="A0A7J7DRG4">
    <property type="interactions" value="2916"/>
</dbReference>
<protein>
    <submittedName>
        <fullName evidence="2">Protein PAT1 1-like</fullName>
    </submittedName>
</protein>
<dbReference type="GO" id="GO:0033962">
    <property type="term" value="P:P-body assembly"/>
    <property type="evidence" value="ECO:0007669"/>
    <property type="project" value="TreeGrafter"/>
</dbReference>
<organism evidence="2 3">
    <name type="scientific">Tripterygium wilfordii</name>
    <name type="common">Thunder God vine</name>
    <dbReference type="NCBI Taxonomy" id="458696"/>
    <lineage>
        <taxon>Eukaryota</taxon>
        <taxon>Viridiplantae</taxon>
        <taxon>Streptophyta</taxon>
        <taxon>Embryophyta</taxon>
        <taxon>Tracheophyta</taxon>
        <taxon>Spermatophyta</taxon>
        <taxon>Magnoliopsida</taxon>
        <taxon>eudicotyledons</taxon>
        <taxon>Gunneridae</taxon>
        <taxon>Pentapetalae</taxon>
        <taxon>rosids</taxon>
        <taxon>fabids</taxon>
        <taxon>Celastrales</taxon>
        <taxon>Celastraceae</taxon>
        <taxon>Tripterygium</taxon>
    </lineage>
</organism>
<feature type="region of interest" description="Disordered" evidence="1">
    <location>
        <begin position="468"/>
        <end position="495"/>
    </location>
</feature>
<feature type="region of interest" description="Disordered" evidence="1">
    <location>
        <begin position="331"/>
        <end position="373"/>
    </location>
</feature>
<accession>A0A7J7DRG4</accession>
<sequence length="808" mass="88977">MERSGKDLKDVTEGSSDTLFDASQYAFFGQNAVEEVDLGRLDDDGDDPVFGSVNDDEYHLFDKDEGVGMGSLSDVDDLATTFAKLNRVVMGPRNPGVIGDRGSGSFSRESSSATDWTQDGEVASWLDRQMPCMEDALELKRWSSQPQSSFARFSKSKPLYRTSSYPQQPPQQLIYTSEPVLVSKSNFISFPPPGSRSLQASPQHLNISSLSGGSGLPFSAPNFPPLSNSNPHLSGLHHGLDCGGNVPQYSSPGLLLNSRAQNHWLNHSGLLRGDQSSLLHNILQQQLSRHNDLYSSHLFSSQQQQQQHRLHASLQPSLAHLAAMQSQLYHSHPAPSHRRMAGLTDRDQKPKSSHQGRHRFSHHGSDISSQKSDSALVQFRSKYMTAEEIESILRMQHSAAHKNDPYIDDYYYQARLAKRSAGSRIKHHFSPVHLKELPSRGRNSAEQHPHVHADAHGRIPLTSIRMPRPLLEVDPPPSGSGAGSSEQTVSEKPLEQEPMLAARITIEDGICLLLDIDDIDRYLPFIQHQDGGAQQRRRRQMLLEGLAASLQLVDPLGKSAHTVGLGPKDDIVFLRLVSLPKGRKLMTRFLQLLFPGSELTRIVCMGIFRHLRFLFGGLPSDLEAAETTNNLAKTVSACTNGMDLRALSACLVAVVCSTEQPPLRPLASPAGDGASVILKSLLDRATKLLSDSQAAGTRSLSNRALWQASFDEFFNILIKYCVSKYETILQSVYAQNQPNADAIGSEVTRAISREMPVDLLRSSLPHTNESQRKVLLDFAQRSMPISGFNTHSGTSGQINSESVFEASV</sequence>
<feature type="region of interest" description="Disordered" evidence="1">
    <location>
        <begin position="94"/>
        <end position="115"/>
    </location>
</feature>
<dbReference type="EMBL" id="JAAARO010000004">
    <property type="protein sequence ID" value="KAF5748873.1"/>
    <property type="molecule type" value="Genomic_DNA"/>
</dbReference>